<keyword evidence="4" id="KW-1185">Reference proteome</keyword>
<dbReference type="AlphaFoldDB" id="U5DPT1"/>
<comment type="caution">
    <text evidence="3">The sequence shown here is derived from an EMBL/GenBank/DDBJ whole genome shotgun (WGS) entry which is preliminary data.</text>
</comment>
<dbReference type="PROSITE" id="PS50076">
    <property type="entry name" value="DNAJ_2"/>
    <property type="match status" value="1"/>
</dbReference>
<evidence type="ECO:0000256" key="1">
    <source>
        <dbReference type="SAM" id="MobiDB-lite"/>
    </source>
</evidence>
<proteinExistence type="predicted"/>
<dbReference type="PANTHER" id="PTHR44825:SF1">
    <property type="entry name" value="DNAJ HOMOLOG SUBFAMILY C MEMBER 4"/>
    <property type="match status" value="1"/>
</dbReference>
<dbReference type="SMART" id="SM00271">
    <property type="entry name" value="DnaJ"/>
    <property type="match status" value="1"/>
</dbReference>
<evidence type="ECO:0000313" key="4">
    <source>
        <dbReference type="Proteomes" id="UP000016960"/>
    </source>
</evidence>
<evidence type="ECO:0000313" key="3">
    <source>
        <dbReference type="EMBL" id="ERN42594.1"/>
    </source>
</evidence>
<dbReference type="Proteomes" id="UP000016960">
    <property type="component" value="Unassembled WGS sequence"/>
</dbReference>
<reference evidence="3 4" key="1">
    <citation type="submission" date="2013-05" db="EMBL/GenBank/DDBJ databases">
        <title>Draft genome sequence of Rubidibacter lacunae KORDI 51-2.</title>
        <authorList>
            <person name="Choi D.H."/>
            <person name="Noh J.H."/>
            <person name="Kwon K.-K."/>
            <person name="Lee J.-H."/>
            <person name="Ryu J.-Y."/>
        </authorList>
    </citation>
    <scope>NUCLEOTIDE SEQUENCE [LARGE SCALE GENOMIC DNA]</scope>
    <source>
        <strain evidence="3 4">KORDI 51-2</strain>
    </source>
</reference>
<dbReference type="PANTHER" id="PTHR44825">
    <property type="match status" value="1"/>
</dbReference>
<name>U5DPT1_9CHRO</name>
<accession>U5DPT1</accession>
<dbReference type="CDD" id="cd06257">
    <property type="entry name" value="DnaJ"/>
    <property type="match status" value="1"/>
</dbReference>
<dbReference type="OrthoDB" id="9779889at2"/>
<evidence type="ECO:0000259" key="2">
    <source>
        <dbReference type="PROSITE" id="PS50076"/>
    </source>
</evidence>
<dbReference type="eggNOG" id="COG0484">
    <property type="taxonomic scope" value="Bacteria"/>
</dbReference>
<dbReference type="InterPro" id="IPR036869">
    <property type="entry name" value="J_dom_sf"/>
</dbReference>
<dbReference type="InParanoid" id="U5DPT1"/>
<dbReference type="InterPro" id="IPR052763">
    <property type="entry name" value="DnaJ_C4"/>
</dbReference>
<dbReference type="InterPro" id="IPR001623">
    <property type="entry name" value="DnaJ_domain"/>
</dbReference>
<gene>
    <name evidence="3" type="ORF">KR51_00006850</name>
</gene>
<protein>
    <submittedName>
        <fullName evidence="3">DnaJ-class molecular chaperone with C-terminal Zn finger domain protein</fullName>
    </submittedName>
</protein>
<sequence length="237" mass="26588">MTLSDRSASHYETLELRPSATQSEVKQAYRRLAKRYHPDSNGGTGDRDKILSVNAAYAVLGNPQQRRRYDAQLLGAATHPSAALRQERSARAQTHHQQQRQSGRDADSLLQEWLQAVYAPVNRSICSILNPLEVQLDCLSADPFDDGLLAAFEGYLTDCRNRLADARRTLSLRPNPSEAAAAAANLYYCLNQIEGGIDELAWFPYNFNEQYLHAGKELFRIARSLQDDARTLPQVAR</sequence>
<dbReference type="Pfam" id="PF00226">
    <property type="entry name" value="DnaJ"/>
    <property type="match status" value="1"/>
</dbReference>
<dbReference type="EMBL" id="ASSJ01000015">
    <property type="protein sequence ID" value="ERN42594.1"/>
    <property type="molecule type" value="Genomic_DNA"/>
</dbReference>
<dbReference type="RefSeq" id="WP_022604732.1">
    <property type="nucleotide sequence ID" value="NZ_ASSJ01000015.1"/>
</dbReference>
<dbReference type="SUPFAM" id="SSF46565">
    <property type="entry name" value="Chaperone J-domain"/>
    <property type="match status" value="1"/>
</dbReference>
<feature type="region of interest" description="Disordered" evidence="1">
    <location>
        <begin position="78"/>
        <end position="105"/>
    </location>
</feature>
<dbReference type="PRINTS" id="PR00625">
    <property type="entry name" value="JDOMAIN"/>
</dbReference>
<dbReference type="STRING" id="582515.KR51_00006850"/>
<dbReference type="Gene3D" id="1.10.287.110">
    <property type="entry name" value="DnaJ domain"/>
    <property type="match status" value="1"/>
</dbReference>
<feature type="domain" description="J" evidence="2">
    <location>
        <begin position="9"/>
        <end position="73"/>
    </location>
</feature>
<organism evidence="3 4">
    <name type="scientific">Rubidibacter lacunae KORDI 51-2</name>
    <dbReference type="NCBI Taxonomy" id="582515"/>
    <lineage>
        <taxon>Bacteria</taxon>
        <taxon>Bacillati</taxon>
        <taxon>Cyanobacteriota</taxon>
        <taxon>Cyanophyceae</taxon>
        <taxon>Oscillatoriophycideae</taxon>
        <taxon>Chroococcales</taxon>
        <taxon>Aphanothecaceae</taxon>
        <taxon>Rubidibacter</taxon>
    </lineage>
</organism>